<dbReference type="RefSeq" id="WP_143447015.1">
    <property type="nucleotide sequence ID" value="NZ_FWXV01000011.1"/>
</dbReference>
<dbReference type="GO" id="GO:0005975">
    <property type="term" value="P:carbohydrate metabolic process"/>
    <property type="evidence" value="ECO:0007669"/>
    <property type="project" value="InterPro"/>
</dbReference>
<dbReference type="InterPro" id="IPR008928">
    <property type="entry name" value="6-hairpin_glycosidase_sf"/>
</dbReference>
<evidence type="ECO:0008006" key="6">
    <source>
        <dbReference type="Google" id="ProtNLM"/>
    </source>
</evidence>
<dbReference type="AlphaFoldDB" id="A0A1W2FSU5"/>
<evidence type="ECO:0000259" key="3">
    <source>
        <dbReference type="Pfam" id="PF20736"/>
    </source>
</evidence>
<dbReference type="Pfam" id="PF07944">
    <property type="entry name" value="Beta-AFase-like_GH127_cat"/>
    <property type="match status" value="1"/>
</dbReference>
<reference evidence="4 5" key="1">
    <citation type="submission" date="2017-04" db="EMBL/GenBank/DDBJ databases">
        <authorList>
            <person name="Afonso C.L."/>
            <person name="Miller P.J."/>
            <person name="Scott M.A."/>
            <person name="Spackman E."/>
            <person name="Goraichik I."/>
            <person name="Dimitrov K.M."/>
            <person name="Suarez D.L."/>
            <person name="Swayne D.E."/>
        </authorList>
    </citation>
    <scope>NUCLEOTIDE SEQUENCE [LARGE SCALE GENOMIC DNA]</scope>
    <source>
        <strain evidence="4 5">DSM 43828</strain>
    </source>
</reference>
<proteinExistence type="predicted"/>
<sequence length="603" mass="66269">MGELSRRTVLRAGAMATAATTLGAGPASAADIGVSADAFPLSAVTLLPGPFQANTSRTHSYLLFINPDRLLHTFRLNYGLPSSATPCGGWESPTTELRGHSTGHLLTALAQAYASTGRAEFKSKGDYLVAELAKCQARAPSPGYLSAFPESFIDRVEARQPVWAPYYTLHKIMAGLLDMHTLAGNAQALTVLTGMAAWAKRRNDRLTLTQRQNMLDTEFGGMNEVLANLYQLSGNPEHLAGARHFDHAEIFDPLAANQDRLNGYHANTQIPKAIGAIREYHATGETRYRDIAVNFWNIVTRDHTYVIGGNSNGEYFKAPRRIASELSDTTCECCNSYNMLKLTRQLFRTNPQVSYVDYYERTLYNHILGAQNPQSAHGFHCYYVPLRPGGIKTYSNDYDNFTCCHGTGMESNTKYVDSIYFFSGTTLYVNLFIASELRWPGRGITVRQETRFPESPSTRLTFTGSGQTALKLRIPSWTSGVRIRVNGTNQNVPATPGTFATINRTWASGDVLELDLPMVLNREVTPDDGSVQAVKYGPIVLSGAYGTTNLSTMPTLNPASIRTTSTPLRFTATASTGPVNLLPFYAMHGQRYTVYWRIGSAAP</sequence>
<dbReference type="PROSITE" id="PS51318">
    <property type="entry name" value="TAT"/>
    <property type="match status" value="1"/>
</dbReference>
<evidence type="ECO:0000259" key="2">
    <source>
        <dbReference type="Pfam" id="PF07944"/>
    </source>
</evidence>
<dbReference type="PANTHER" id="PTHR31151:SF0">
    <property type="entry name" value="PROLINE-TRNA LIGASE (DUF1680)"/>
    <property type="match status" value="1"/>
</dbReference>
<dbReference type="InterPro" id="IPR049046">
    <property type="entry name" value="Beta-AFase-like_GH127_middle"/>
</dbReference>
<dbReference type="InterPro" id="IPR012878">
    <property type="entry name" value="Beta-AFase-like_GH127_cat"/>
</dbReference>
<gene>
    <name evidence="4" type="ORF">SAMN05661093_08904</name>
</gene>
<dbReference type="PANTHER" id="PTHR31151">
    <property type="entry name" value="PROLINE-TRNA LIGASE (DUF1680)"/>
    <property type="match status" value="1"/>
</dbReference>
<evidence type="ECO:0000313" key="4">
    <source>
        <dbReference type="EMBL" id="SMD25039.1"/>
    </source>
</evidence>
<dbReference type="Proteomes" id="UP000192674">
    <property type="component" value="Unassembled WGS sequence"/>
</dbReference>
<protein>
    <recommendedName>
        <fullName evidence="6">Glycoside hydrolase family 127 protein</fullName>
    </recommendedName>
</protein>
<accession>A0A1W2FSU5</accession>
<keyword evidence="1" id="KW-0732">Signal</keyword>
<dbReference type="InterPro" id="IPR006311">
    <property type="entry name" value="TAT_signal"/>
</dbReference>
<name>A0A1W2FSU5_KIBAR</name>
<dbReference type="OrthoDB" id="9757939at2"/>
<dbReference type="SUPFAM" id="SSF48208">
    <property type="entry name" value="Six-hairpin glycosidases"/>
    <property type="match status" value="1"/>
</dbReference>
<feature type="domain" description="Non-reducing end beta-L-arabinofuranosidase-like GH127 middle" evidence="3">
    <location>
        <begin position="426"/>
        <end position="518"/>
    </location>
</feature>
<feature type="chain" id="PRO_5012687100" description="Glycoside hydrolase family 127 protein" evidence="1">
    <location>
        <begin position="30"/>
        <end position="603"/>
    </location>
</feature>
<organism evidence="4 5">
    <name type="scientific">Kibdelosporangium aridum</name>
    <dbReference type="NCBI Taxonomy" id="2030"/>
    <lineage>
        <taxon>Bacteria</taxon>
        <taxon>Bacillati</taxon>
        <taxon>Actinomycetota</taxon>
        <taxon>Actinomycetes</taxon>
        <taxon>Pseudonocardiales</taxon>
        <taxon>Pseudonocardiaceae</taxon>
        <taxon>Kibdelosporangium</taxon>
    </lineage>
</organism>
<feature type="signal peptide" evidence="1">
    <location>
        <begin position="1"/>
        <end position="29"/>
    </location>
</feature>
<dbReference type="Pfam" id="PF20736">
    <property type="entry name" value="Glyco_hydro127M"/>
    <property type="match status" value="1"/>
</dbReference>
<feature type="domain" description="Non-reducing end beta-L-arabinofuranosidase-like GH127 catalytic" evidence="2">
    <location>
        <begin position="43"/>
        <end position="415"/>
    </location>
</feature>
<keyword evidence="5" id="KW-1185">Reference proteome</keyword>
<evidence type="ECO:0000313" key="5">
    <source>
        <dbReference type="Proteomes" id="UP000192674"/>
    </source>
</evidence>
<evidence type="ECO:0000256" key="1">
    <source>
        <dbReference type="SAM" id="SignalP"/>
    </source>
</evidence>
<dbReference type="EMBL" id="FWXV01000011">
    <property type="protein sequence ID" value="SMD25039.1"/>
    <property type="molecule type" value="Genomic_DNA"/>
</dbReference>